<gene>
    <name evidence="9" type="ORF">BN1205_009140</name>
</gene>
<keyword evidence="2" id="KW-0808">Transferase</keyword>
<evidence type="ECO:0000256" key="5">
    <source>
        <dbReference type="ARBA" id="ARBA00022840"/>
    </source>
</evidence>
<evidence type="ECO:0000256" key="2">
    <source>
        <dbReference type="ARBA" id="ARBA00022679"/>
    </source>
</evidence>
<dbReference type="SMART" id="SM00220">
    <property type="entry name" value="S_TKc"/>
    <property type="match status" value="1"/>
</dbReference>
<dbReference type="GO" id="GO:0005524">
    <property type="term" value="F:ATP binding"/>
    <property type="evidence" value="ECO:0007669"/>
    <property type="project" value="UniProtKB-KW"/>
</dbReference>
<proteinExistence type="predicted"/>
<keyword evidence="7" id="KW-0472">Membrane</keyword>
<keyword evidence="1" id="KW-0723">Serine/threonine-protein kinase</keyword>
<evidence type="ECO:0000256" key="3">
    <source>
        <dbReference type="ARBA" id="ARBA00022741"/>
    </source>
</evidence>
<name>A0A0F7UU29_TOXGV</name>
<sequence length="542" mass="59167">MSSDIFAGERSRVYAESMTGLGSPLCPTKRHRQLASCRYQKWLLWVFVLLCLAGVVSVAFGLRHRQPRPSDLPLARKSSRSSSVTQSAAESSGSGDEEGASSVGALAMLLSISAGTGDTLSSRSQLYRELQNQATNPAAASQRPNFAAGLGVILTKGRQYRVRLPSEEDLNLLRTMLTARGHLIPPSGQPSLSMRLRPIGIGGTEKHVSFLGVAGVHEGFILLKMRDKQDGGNVPDHIYWQPLFYTNPHGEKESVDPQFLKHGLVQRVQKQISLVPPGYEGRSEHLCSHYGLMFPGGTYVLAADNAPLQFDVESDQSGSRAVLNLFIQFSPAEIPLPVLSYKNLSPTLAAFLVKQMILNTAMLHSMGVVHNGISSAAFFLSGSELTGTTPPNRLLYLGNFGAARFYTGKPEPFEEAGHVMYYDPETASVFTKVAALRPNVVYGQARDSWSLGRVMFQLLCGGSQHPFGHLGPPASPLVTAKRISMLARDRPALRLSTCFPPASAPEMQDLMSIMANFLKFDANERPTPLEIVRRYPQLFTPL</sequence>
<dbReference type="EMBL" id="LN714493">
    <property type="protein sequence ID" value="CEL72612.1"/>
    <property type="molecule type" value="Genomic_DNA"/>
</dbReference>
<accession>A0A0F7UU29</accession>
<evidence type="ECO:0000256" key="6">
    <source>
        <dbReference type="SAM" id="MobiDB-lite"/>
    </source>
</evidence>
<dbReference type="InterPro" id="IPR050205">
    <property type="entry name" value="CDPK_Ser/Thr_kinases"/>
</dbReference>
<organism evidence="9">
    <name type="scientific">Toxoplasma gondii (strain ATCC 50861 / VEG)</name>
    <dbReference type="NCBI Taxonomy" id="432359"/>
    <lineage>
        <taxon>Eukaryota</taxon>
        <taxon>Sar</taxon>
        <taxon>Alveolata</taxon>
        <taxon>Apicomplexa</taxon>
        <taxon>Conoidasida</taxon>
        <taxon>Coccidia</taxon>
        <taxon>Eucoccidiorida</taxon>
        <taxon>Eimeriorina</taxon>
        <taxon>Sarcocystidae</taxon>
        <taxon>Toxoplasma</taxon>
    </lineage>
</organism>
<reference evidence="9" key="1">
    <citation type="journal article" date="2015" name="PLoS ONE">
        <title>Comprehensive Evaluation of Toxoplasma gondii VEG and Neospora caninum LIV Genomes with Tachyzoite Stage Transcriptome and Proteome Defines Novel Transcript Features.</title>
        <authorList>
            <person name="Ramaprasad A."/>
            <person name="Mourier T."/>
            <person name="Naeem R."/>
            <person name="Malas T.B."/>
            <person name="Moussa E."/>
            <person name="Panigrahi A."/>
            <person name="Vermont S.J."/>
            <person name="Otto T.D."/>
            <person name="Wastling J."/>
            <person name="Pain A."/>
        </authorList>
    </citation>
    <scope>NUCLEOTIDE SEQUENCE</scope>
    <source>
        <strain evidence="9">VEG</strain>
    </source>
</reference>
<keyword evidence="3" id="KW-0547">Nucleotide-binding</keyword>
<keyword evidence="7" id="KW-1133">Transmembrane helix</keyword>
<dbReference type="AlphaFoldDB" id="A0A0F7UU29"/>
<dbReference type="PANTHER" id="PTHR24349">
    <property type="entry name" value="SERINE/THREONINE-PROTEIN KINASE"/>
    <property type="match status" value="1"/>
</dbReference>
<dbReference type="GO" id="GO:0004674">
    <property type="term" value="F:protein serine/threonine kinase activity"/>
    <property type="evidence" value="ECO:0007669"/>
    <property type="project" value="UniProtKB-KW"/>
</dbReference>
<evidence type="ECO:0000256" key="4">
    <source>
        <dbReference type="ARBA" id="ARBA00022777"/>
    </source>
</evidence>
<dbReference type="SUPFAM" id="SSF56112">
    <property type="entry name" value="Protein kinase-like (PK-like)"/>
    <property type="match status" value="1"/>
</dbReference>
<protein>
    <submittedName>
        <fullName evidence="9">Rhoptry kinase family protein ROP26 (Incomplete catalytic triad)</fullName>
    </submittedName>
</protein>
<evidence type="ECO:0000313" key="9">
    <source>
        <dbReference type="EMBL" id="CEL72612.1"/>
    </source>
</evidence>
<dbReference type="InterPro" id="IPR000719">
    <property type="entry name" value="Prot_kinase_dom"/>
</dbReference>
<evidence type="ECO:0000259" key="8">
    <source>
        <dbReference type="PROSITE" id="PS50011"/>
    </source>
</evidence>
<feature type="region of interest" description="Disordered" evidence="6">
    <location>
        <begin position="69"/>
        <end position="100"/>
    </location>
</feature>
<dbReference type="Pfam" id="PF00069">
    <property type="entry name" value="Pkinase"/>
    <property type="match status" value="1"/>
</dbReference>
<feature type="transmembrane region" description="Helical" evidence="7">
    <location>
        <begin position="42"/>
        <end position="62"/>
    </location>
</feature>
<keyword evidence="7" id="KW-0812">Transmembrane</keyword>
<feature type="compositionally biased region" description="Low complexity" evidence="6">
    <location>
        <begin position="80"/>
        <end position="94"/>
    </location>
</feature>
<dbReference type="PROSITE" id="PS50011">
    <property type="entry name" value="PROTEIN_KINASE_DOM"/>
    <property type="match status" value="1"/>
</dbReference>
<dbReference type="InterPro" id="IPR011009">
    <property type="entry name" value="Kinase-like_dom_sf"/>
</dbReference>
<feature type="domain" description="Protein kinase" evidence="8">
    <location>
        <begin position="193"/>
        <end position="538"/>
    </location>
</feature>
<dbReference type="Gene3D" id="1.10.510.10">
    <property type="entry name" value="Transferase(Phosphotransferase) domain 1"/>
    <property type="match status" value="1"/>
</dbReference>
<keyword evidence="5" id="KW-0067">ATP-binding</keyword>
<keyword evidence="4 9" id="KW-0418">Kinase</keyword>
<evidence type="ECO:0000256" key="7">
    <source>
        <dbReference type="SAM" id="Phobius"/>
    </source>
</evidence>
<evidence type="ECO:0000256" key="1">
    <source>
        <dbReference type="ARBA" id="ARBA00022527"/>
    </source>
</evidence>